<dbReference type="PIRSF" id="PIRSF000194">
    <property type="entry name" value="DHFR"/>
    <property type="match status" value="1"/>
</dbReference>
<dbReference type="AlphaFoldDB" id="A0A1N6Z4D3"/>
<dbReference type="InterPro" id="IPR001796">
    <property type="entry name" value="DHFR_dom"/>
</dbReference>
<dbReference type="RefSeq" id="WP_076422515.1">
    <property type="nucleotide sequence ID" value="NZ_FTNM01000004.1"/>
</dbReference>
<evidence type="ECO:0000259" key="9">
    <source>
        <dbReference type="PROSITE" id="PS51330"/>
    </source>
</evidence>
<evidence type="ECO:0000256" key="4">
    <source>
        <dbReference type="ARBA" id="ARBA00022563"/>
    </source>
</evidence>
<dbReference type="InterPro" id="IPR012259">
    <property type="entry name" value="DHFR"/>
</dbReference>
<keyword evidence="4 8" id="KW-0554">One-carbon metabolism</keyword>
<evidence type="ECO:0000256" key="2">
    <source>
        <dbReference type="ARBA" id="ARBA00009539"/>
    </source>
</evidence>
<dbReference type="SUPFAM" id="SSF53597">
    <property type="entry name" value="Dihydrofolate reductase-like"/>
    <property type="match status" value="1"/>
</dbReference>
<evidence type="ECO:0000256" key="1">
    <source>
        <dbReference type="ARBA" id="ARBA00004903"/>
    </source>
</evidence>
<dbReference type="Gene3D" id="3.40.430.10">
    <property type="entry name" value="Dihydrofolate Reductase, subunit A"/>
    <property type="match status" value="1"/>
</dbReference>
<dbReference type="PROSITE" id="PS51330">
    <property type="entry name" value="DHFR_2"/>
    <property type="match status" value="1"/>
</dbReference>
<evidence type="ECO:0000256" key="6">
    <source>
        <dbReference type="ARBA" id="ARBA00023002"/>
    </source>
</evidence>
<comment type="pathway">
    <text evidence="1 8">Cofactor biosynthesis; tetrahydrofolate biosynthesis; 5,6,7,8-tetrahydrofolate from 7,8-dihydrofolate: step 1/1.</text>
</comment>
<evidence type="ECO:0000256" key="5">
    <source>
        <dbReference type="ARBA" id="ARBA00022857"/>
    </source>
</evidence>
<dbReference type="PRINTS" id="PR00070">
    <property type="entry name" value="DHFR"/>
</dbReference>
<evidence type="ECO:0000256" key="7">
    <source>
        <dbReference type="ARBA" id="ARBA00025067"/>
    </source>
</evidence>
<dbReference type="GO" id="GO:0005829">
    <property type="term" value="C:cytosol"/>
    <property type="evidence" value="ECO:0007669"/>
    <property type="project" value="TreeGrafter"/>
</dbReference>
<dbReference type="EC" id="1.5.1.3" evidence="3 8"/>
<dbReference type="PANTHER" id="PTHR48069">
    <property type="entry name" value="DIHYDROFOLATE REDUCTASE"/>
    <property type="match status" value="1"/>
</dbReference>
<feature type="domain" description="DHFR" evidence="9">
    <location>
        <begin position="1"/>
        <end position="161"/>
    </location>
</feature>
<dbReference type="GO" id="GO:0006730">
    <property type="term" value="P:one-carbon metabolic process"/>
    <property type="evidence" value="ECO:0007669"/>
    <property type="project" value="UniProtKB-KW"/>
</dbReference>
<keyword evidence="11" id="KW-1185">Reference proteome</keyword>
<evidence type="ECO:0000256" key="3">
    <source>
        <dbReference type="ARBA" id="ARBA00012856"/>
    </source>
</evidence>
<evidence type="ECO:0000313" key="11">
    <source>
        <dbReference type="Proteomes" id="UP000185924"/>
    </source>
</evidence>
<protein>
    <recommendedName>
        <fullName evidence="3 8">Dihydrofolate reductase</fullName>
        <ecNumber evidence="3 8">1.5.1.3</ecNumber>
    </recommendedName>
</protein>
<dbReference type="GO" id="GO:0070401">
    <property type="term" value="F:NADP+ binding"/>
    <property type="evidence" value="ECO:0007669"/>
    <property type="project" value="UniProtKB-ARBA"/>
</dbReference>
<keyword evidence="6 8" id="KW-0560">Oxidoreductase</keyword>
<accession>A0A1N6Z4D3</accession>
<dbReference type="Pfam" id="PF00186">
    <property type="entry name" value="DHFR_1"/>
    <property type="match status" value="1"/>
</dbReference>
<proteinExistence type="inferred from homology"/>
<dbReference type="STRING" id="1077936.SAMN05421545_2736"/>
<gene>
    <name evidence="10" type="ORF">SAMN05421545_2736</name>
</gene>
<dbReference type="GO" id="GO:0004146">
    <property type="term" value="F:dihydrofolate reductase activity"/>
    <property type="evidence" value="ECO:0007669"/>
    <property type="project" value="UniProtKB-EC"/>
</dbReference>
<dbReference type="InterPro" id="IPR024072">
    <property type="entry name" value="DHFR-like_dom_sf"/>
</dbReference>
<comment type="catalytic activity">
    <reaction evidence="8">
        <text>(6S)-5,6,7,8-tetrahydrofolate + NADP(+) = 7,8-dihydrofolate + NADPH + H(+)</text>
        <dbReference type="Rhea" id="RHEA:15009"/>
        <dbReference type="ChEBI" id="CHEBI:15378"/>
        <dbReference type="ChEBI" id="CHEBI:57451"/>
        <dbReference type="ChEBI" id="CHEBI:57453"/>
        <dbReference type="ChEBI" id="CHEBI:57783"/>
        <dbReference type="ChEBI" id="CHEBI:58349"/>
        <dbReference type="EC" id="1.5.1.3"/>
    </reaction>
</comment>
<dbReference type="FunFam" id="3.40.430.10:FF:000001">
    <property type="entry name" value="Dihydrofolate reductase"/>
    <property type="match status" value="1"/>
</dbReference>
<comment type="similarity">
    <text evidence="2 8">Belongs to the dihydrofolate reductase family.</text>
</comment>
<comment type="function">
    <text evidence="7 8">Key enzyme in folate metabolism. Catalyzes an essential reaction for de novo glycine and purine synthesis, and for DNA precursor synthesis.</text>
</comment>
<dbReference type="CDD" id="cd00209">
    <property type="entry name" value="DHFR"/>
    <property type="match status" value="1"/>
</dbReference>
<dbReference type="GO" id="GO:0046452">
    <property type="term" value="P:dihydrofolate metabolic process"/>
    <property type="evidence" value="ECO:0007669"/>
    <property type="project" value="TreeGrafter"/>
</dbReference>
<dbReference type="UniPathway" id="UPA00077">
    <property type="reaction ID" value="UER00158"/>
</dbReference>
<organism evidence="10 11">
    <name type="scientific">Pontibacter lucknowensis</name>
    <dbReference type="NCBI Taxonomy" id="1077936"/>
    <lineage>
        <taxon>Bacteria</taxon>
        <taxon>Pseudomonadati</taxon>
        <taxon>Bacteroidota</taxon>
        <taxon>Cytophagia</taxon>
        <taxon>Cytophagales</taxon>
        <taxon>Hymenobacteraceae</taxon>
        <taxon>Pontibacter</taxon>
    </lineage>
</organism>
<name>A0A1N6Z4D3_9BACT</name>
<keyword evidence="5 8" id="KW-0521">NADP</keyword>
<dbReference type="GO" id="GO:0046655">
    <property type="term" value="P:folic acid metabolic process"/>
    <property type="evidence" value="ECO:0007669"/>
    <property type="project" value="TreeGrafter"/>
</dbReference>
<sequence>MIAIVVAIADNNVIGKDNQLIWHLPADLRHFKQKTMGHPMILGRKTFESIGKPLPGRTTIIVTRQEDYQVEGCIIVNSVEEALAKGKALDSEQVSIVGGAEIYKQALPHVDTIYLTEVHHTFDGDTFFPELKKEEWQEVSSESHQPDEKNKYAYTFKELLRKV</sequence>
<dbReference type="Proteomes" id="UP000185924">
    <property type="component" value="Unassembled WGS sequence"/>
</dbReference>
<dbReference type="GO" id="GO:0046654">
    <property type="term" value="P:tetrahydrofolate biosynthetic process"/>
    <property type="evidence" value="ECO:0007669"/>
    <property type="project" value="UniProtKB-UniPathway"/>
</dbReference>
<dbReference type="OrthoDB" id="9804315at2"/>
<dbReference type="PANTHER" id="PTHR48069:SF3">
    <property type="entry name" value="DIHYDROFOLATE REDUCTASE"/>
    <property type="match status" value="1"/>
</dbReference>
<reference evidence="11" key="1">
    <citation type="submission" date="2017-01" db="EMBL/GenBank/DDBJ databases">
        <authorList>
            <person name="Varghese N."/>
            <person name="Submissions S."/>
        </authorList>
    </citation>
    <scope>NUCLEOTIDE SEQUENCE [LARGE SCALE GENOMIC DNA]</scope>
    <source>
        <strain evidence="11">DM9</strain>
    </source>
</reference>
<dbReference type="EMBL" id="FTNM01000004">
    <property type="protein sequence ID" value="SIR21591.1"/>
    <property type="molecule type" value="Genomic_DNA"/>
</dbReference>
<evidence type="ECO:0000313" key="10">
    <source>
        <dbReference type="EMBL" id="SIR21591.1"/>
    </source>
</evidence>
<evidence type="ECO:0000256" key="8">
    <source>
        <dbReference type="PIRNR" id="PIRNR000194"/>
    </source>
</evidence>